<proteinExistence type="predicted"/>
<gene>
    <name evidence="1" type="ORF">CBP51_06830</name>
</gene>
<reference evidence="2" key="1">
    <citation type="submission" date="2017-05" db="EMBL/GenBank/DDBJ databases">
        <authorList>
            <person name="Barney B.M."/>
        </authorList>
    </citation>
    <scope>NUCLEOTIDE SEQUENCE [LARGE SCALE GENOMIC DNA]</scope>
    <source>
        <strain evidence="2">PSBB022</strain>
    </source>
</reference>
<accession>A0A266QBH4</accession>
<organism evidence="1 2">
    <name type="scientific">Cellvibrio mixtus</name>
    <dbReference type="NCBI Taxonomy" id="39650"/>
    <lineage>
        <taxon>Bacteria</taxon>
        <taxon>Pseudomonadati</taxon>
        <taxon>Pseudomonadota</taxon>
        <taxon>Gammaproteobacteria</taxon>
        <taxon>Cellvibrionales</taxon>
        <taxon>Cellvibrionaceae</taxon>
        <taxon>Cellvibrio</taxon>
    </lineage>
</organism>
<dbReference type="EMBL" id="NHNI01000001">
    <property type="protein sequence ID" value="OZY86721.1"/>
    <property type="molecule type" value="Genomic_DNA"/>
</dbReference>
<comment type="caution">
    <text evidence="1">The sequence shown here is derived from an EMBL/GenBank/DDBJ whole genome shotgun (WGS) entry which is preliminary data.</text>
</comment>
<dbReference type="Proteomes" id="UP000216101">
    <property type="component" value="Unassembled WGS sequence"/>
</dbReference>
<dbReference type="SUPFAM" id="SSF51197">
    <property type="entry name" value="Clavaminate synthase-like"/>
    <property type="match status" value="1"/>
</dbReference>
<dbReference type="InterPro" id="IPR008775">
    <property type="entry name" value="Phytyl_CoA_dOase-like"/>
</dbReference>
<dbReference type="AlphaFoldDB" id="A0A266QBH4"/>
<evidence type="ECO:0000313" key="2">
    <source>
        <dbReference type="Proteomes" id="UP000216101"/>
    </source>
</evidence>
<dbReference type="GO" id="GO:0016706">
    <property type="term" value="F:2-oxoglutarate-dependent dioxygenase activity"/>
    <property type="evidence" value="ECO:0007669"/>
    <property type="project" value="UniProtKB-ARBA"/>
</dbReference>
<dbReference type="Gene3D" id="2.60.120.620">
    <property type="entry name" value="q2cbj1_9rhob like domain"/>
    <property type="match status" value="1"/>
</dbReference>
<name>A0A266QBH4_9GAMM</name>
<sequence>MDTDENNGAVQFIKGSHHKLLKHRLAYQHNSHVLTAVDYSENNCVSMDVKRGDVSVHTNFT</sequence>
<keyword evidence="2" id="KW-1185">Reference proteome</keyword>
<evidence type="ECO:0000313" key="1">
    <source>
        <dbReference type="EMBL" id="OZY86721.1"/>
    </source>
</evidence>
<dbReference type="Pfam" id="PF05721">
    <property type="entry name" value="PhyH"/>
    <property type="match status" value="1"/>
</dbReference>
<protein>
    <submittedName>
        <fullName evidence="1">Uncharacterized protein</fullName>
    </submittedName>
</protein>